<dbReference type="Gene3D" id="2.160.20.10">
    <property type="entry name" value="Single-stranded right-handed beta-helix, Pectin lyase-like"/>
    <property type="match status" value="1"/>
</dbReference>
<proteinExistence type="predicted"/>
<gene>
    <name evidence="3" type="ORF">SHALO_1821</name>
</gene>
<dbReference type="Proteomes" id="UP000094609">
    <property type="component" value="Chromosome"/>
</dbReference>
<evidence type="ECO:0000313" key="3">
    <source>
        <dbReference type="EMBL" id="AOO65592.1"/>
    </source>
</evidence>
<dbReference type="InterPro" id="IPR012334">
    <property type="entry name" value="Pectin_lyas_fold"/>
</dbReference>
<dbReference type="SMART" id="SM00912">
    <property type="entry name" value="Haemagg_act"/>
    <property type="match status" value="1"/>
</dbReference>
<dbReference type="EMBL" id="CP017111">
    <property type="protein sequence ID" value="AOO65592.1"/>
    <property type="molecule type" value="Genomic_DNA"/>
</dbReference>
<dbReference type="GO" id="GO:0003824">
    <property type="term" value="F:catalytic activity"/>
    <property type="evidence" value="ECO:0007669"/>
    <property type="project" value="UniProtKB-ARBA"/>
</dbReference>
<reference evidence="4" key="1">
    <citation type="submission" date="2016-08" db="EMBL/GenBank/DDBJ databases">
        <title>Complete genome sequence of the organohalide-respiring Epsilonproteobacterium Sulfurospirillum halorespirans.</title>
        <authorList>
            <person name="Goris T."/>
            <person name="Zimmermann J."/>
            <person name="Schenz B."/>
            <person name="Lemos M."/>
            <person name="Hackermueller J."/>
            <person name="Diekert G."/>
        </authorList>
    </citation>
    <scope>NUCLEOTIDE SEQUENCE [LARGE SCALE GENOMIC DNA]</scope>
    <source>
        <strain>DSM 13726</strain>
        <strain evidence="4">PCE-M2</strain>
    </source>
</reference>
<dbReference type="NCBIfam" id="TIGR01731">
    <property type="entry name" value="fil_hemag_20aa"/>
    <property type="match status" value="8"/>
</dbReference>
<protein>
    <submittedName>
        <fullName evidence="3">Putative HecA adhesin/hemagglutinin</fullName>
    </submittedName>
</protein>
<dbReference type="InterPro" id="IPR010069">
    <property type="entry name" value="CdiA_FHA1_rpt"/>
</dbReference>
<evidence type="ECO:0000259" key="2">
    <source>
        <dbReference type="SMART" id="SM00912"/>
    </source>
</evidence>
<dbReference type="SUPFAM" id="SSF51126">
    <property type="entry name" value="Pectin lyase-like"/>
    <property type="match status" value="1"/>
</dbReference>
<dbReference type="InterPro" id="IPR008638">
    <property type="entry name" value="FhaB/CdiA-like_TPS"/>
</dbReference>
<keyword evidence="1" id="KW-0175">Coiled coil</keyword>
<evidence type="ECO:0000256" key="1">
    <source>
        <dbReference type="SAM" id="Coils"/>
    </source>
</evidence>
<feature type="coiled-coil region" evidence="1">
    <location>
        <begin position="1786"/>
        <end position="1820"/>
    </location>
</feature>
<accession>A0A1D7TKS4</accession>
<dbReference type="InterPro" id="IPR025157">
    <property type="entry name" value="Hemagglutinin_rpt"/>
</dbReference>
<evidence type="ECO:0000313" key="4">
    <source>
        <dbReference type="Proteomes" id="UP000094609"/>
    </source>
</evidence>
<feature type="domain" description="Filamentous haemagglutinin FhaB/tRNA nuclease CdiA-like TPS" evidence="2">
    <location>
        <begin position="44"/>
        <end position="164"/>
    </location>
</feature>
<dbReference type="STRING" id="1193502.SHALO_1821"/>
<dbReference type="PATRIC" id="fig|1193502.14.peg.1849"/>
<organism evidence="3 4">
    <name type="scientific">Sulfurospirillum halorespirans DSM 13726</name>
    <dbReference type="NCBI Taxonomy" id="1193502"/>
    <lineage>
        <taxon>Bacteria</taxon>
        <taxon>Pseudomonadati</taxon>
        <taxon>Campylobacterota</taxon>
        <taxon>Epsilonproteobacteria</taxon>
        <taxon>Campylobacterales</taxon>
        <taxon>Sulfurospirillaceae</taxon>
        <taxon>Sulfurospirillum</taxon>
    </lineage>
</organism>
<dbReference type="NCBIfam" id="TIGR01901">
    <property type="entry name" value="adhes_NPXG"/>
    <property type="match status" value="1"/>
</dbReference>
<dbReference type="RefSeq" id="WP_069478254.1">
    <property type="nucleotide sequence ID" value="NZ_CP017111.1"/>
</dbReference>
<keyword evidence="4" id="KW-1185">Reference proteome</keyword>
<dbReference type="Pfam" id="PF13332">
    <property type="entry name" value="Fil_haemagg_2"/>
    <property type="match status" value="5"/>
</dbReference>
<name>A0A1D7TKS4_9BACT</name>
<dbReference type="InterPro" id="IPR011050">
    <property type="entry name" value="Pectin_lyase_fold/virulence"/>
</dbReference>
<dbReference type="Pfam" id="PF05860">
    <property type="entry name" value="TPS"/>
    <property type="match status" value="1"/>
</dbReference>
<sequence>MTSRQVVSVIINIFLVLNQTITAAELTVDTGAPKGNQAELIKAPNGVPIVNIVTPNSQGLSHNKFSNFNVEQQGLILNNAKTVANTQLAGYISYNPNLTGDAAKLILNEVTGTSKTLLRGYTEVAGQAADVIIANPNGISINGGGFINTPNATLTTGSPMMNGTLLQGFDIGGGNIVIEGDGFNAHNIARVNLYAKALELNAKLYADELSVVAGENTIALDGTVSSKNRSGSGIAIDSTLLGGIYANTITLQSTDKGIGVNLPPEVIAQNSLMLSADGDIVASKVLSNAQTTLTSHSGNINLTNDVSANNLAILAKKDLSIASNSVVQSYQNSDIMADNLYNKGELSTAGSTGTLSLHVNQILTNEGLIGGYDTNIQATTVENQGNIYSKHSLAFNAQNLTNSGTIQSDGDIDFWVNNTFSNQKNGTISSGNLLSIINEDKLTAIQKFSNEGLLNGEAIEIKAETFDNSNSVTAKDQFALTAKTLNNSGTLNSNGSMMISADTIENSGEFNALASTGTSSIAATQSINNEGLIGGYDVDVKANNLDNTGAIYSKNNLAITSKILDNSGVIRSNKNMNLFVEDSLTNQKEGVIHSDGTLSIASNTAKSKINTVTNYGLIQAENDLDITAKTLNNLAQAPVLKDISSTQTENIPQGGANNYNIVTTNIYKRVVDIPTDPAQIIASGNINLDLGTLNNAYSLIASDGNIVLNATLANNIGVVLVTTTDIITAQYRNQKKCKKKLGVIKSCSTYAAYRGTFTQSETLKESVASYGIQAKKSISGNVVTLNNISEQQGGSDNQLIQSKLSTIESIESSAKNLQQLTSELSGSNESAVALTFDQETLDEALSTIVTLDDLNNFKTELISVKDEMQEILDQNKVSLASLETLVGTLKTLNNKADTAALESMIGLVKGSIAISQSHLTDFETLYTSFSAVADVTAKKNELLTIHSDLNTVLTQNVTALQNLDISPLTSNLETLNNTLRAEVGVALSQQTTIEYKIITANEGLYQTNTHNALSQTQANYTANSSTITDTLTLPKGKYGIFLVNKAKDHPYLIEANPLYTNYNTFISSDYMLSKLDYRPEKTLKRLGDAMYETELVSNSVLRLSGSRYLEGYGSELDQFQGLMDNAILLQSSLDLQVGISLSSEQIARLNKNIVWMVEKVIDGVSVLVPEVYLASTNVGSDGAKIAAGQIDLVIQDTLLNEGLIASEGTLSVATGSKLTNQNGTLSSGSTMLLSSAGSIENLSGDIQSGGDMSIQAKEFSASALSQDKTYTYARGTQTTTQKGKASELTSGGDLSIQTQGDINFNNANVSATKDVILNSTNGNVNIASLAKEETYDFKVDGGYNKGNSTTHATSSIEGENISINANQVSITASNLSASENIIVEGKEGVNILAANDLTYQDTKVTSKSGGLLGGKQTKQDTLYKESVVQSSLNAKNILIQSSDASVNLEAANLVAKENIVVDAKADINVLTKQYREGEMHSVTKSSFGGLKQSASMNRSDALNAKEATLRTEALNIILKSGNDIKVIGSNIDAASDLQLQAANEVLIAAAQEFSQSEQWSKKSSFNLGSLLTLGFSNNPIYESEFKKDDKTAVTAKSSNINSGNNIIIDSGSAKVVGSNLSAEKTIQATTNTGSIEVLSAEETTQTESISKKTSVSLNNVFKMAESLNDIINPIPSKDQDTKIKISVAKATYDNSATSTESLTHKSSSLNSKSGDIVLDSKKDILVEGSTLEAAKTVSLTAQNGDVTIKESIDTYSENSKEKHASAEISITVQNEYVEIGSAVKAAAESAEQLKKVKDDYSKYKDEVSKLESTLSDIKARYKAKEAGIDYEDIGDLQDLIDNVKDNEKYYVAAIAAATVDLTSKTIAIYSQAATAAASSATWGFSVGLALDMKGSQLLSDAGYTKSLASSIYGNDIIIKTNTATDTTTTVSGSNVVAENDLSITTHDLHVNSSVDTSTSKQDTKDLSGSVSMTMYGGGSGLGASVGYGEGHESSDSTTNTNSNLIAKNINIETSNDASFKGATVQADDTLNVKVGGDLSVESQRDSSSSNSNGFNVSVSASLGNDKDYTSGSKAQQNTLNQTVGARTGDGLGSAGASYGASTGTSQTKQTVLTSLTGDKVNIDVENNTNIKGALIAAGETNEQGQFEDNGKLNLSTGTLTFANSTNSQYSSSNSYSVGTNIGFGFGSKTNTQTNVEETTGKVNSSSLSLSNEMGYSSSKTLATVGEGTLHVKDTENSDDLTRLNRDTTKVNKDLYSGSVGTSVTATLDHRLLTEDGRKQIKQEYEDMNIIAGTLPNANSNNPVEAAAGEVWNALTKYLSLGIVPSNENRGGILAEIPILTGTKDAAHMVLQVINQFSDKFNEKDYVKMEESNYYKSLSEEDKTFFNGKDIYVSKVPVEITPQSATYQNSINGMMNSESEAIKNGLQQTGQSGTGTPVELTIAYNPTYGFLSDVLESFVDKSGIGTTGIAKQTGQFVNEVSTARGSEGSNYALHSQANAIVYNGIAYVQTTTGFKPVGYYKANENVPTFVSFGSPMKGEDMSKVIEGSLGYTYSGSYTKPNDFVGEVLGGNSGNNEQADLVQKANILNAYKLFTSDSPHSTYVCENYADQGVQCGYRK</sequence>
<dbReference type="KEGG" id="shal:SHALO_1821"/>